<keyword evidence="1" id="KW-0150">Chloroplast</keyword>
<organism evidence="5 6">
    <name type="scientific">Ceratopteris richardii</name>
    <name type="common">Triangle waterfern</name>
    <dbReference type="NCBI Taxonomy" id="49495"/>
    <lineage>
        <taxon>Eukaryota</taxon>
        <taxon>Viridiplantae</taxon>
        <taxon>Streptophyta</taxon>
        <taxon>Embryophyta</taxon>
        <taxon>Tracheophyta</taxon>
        <taxon>Polypodiopsida</taxon>
        <taxon>Polypodiidae</taxon>
        <taxon>Polypodiales</taxon>
        <taxon>Pteridineae</taxon>
        <taxon>Pteridaceae</taxon>
        <taxon>Parkerioideae</taxon>
        <taxon>Ceratopteris</taxon>
    </lineage>
</organism>
<dbReference type="SUPFAM" id="SSF46785">
    <property type="entry name" value="Winged helix' DNA-binding domain"/>
    <property type="match status" value="1"/>
</dbReference>
<dbReference type="PRINTS" id="PR00364">
    <property type="entry name" value="DISEASERSIST"/>
</dbReference>
<dbReference type="InterPro" id="IPR002182">
    <property type="entry name" value="NB-ARC"/>
</dbReference>
<reference evidence="5" key="1">
    <citation type="submission" date="2021-08" db="EMBL/GenBank/DDBJ databases">
        <title>WGS assembly of Ceratopteris richardii.</title>
        <authorList>
            <person name="Marchant D.B."/>
            <person name="Chen G."/>
            <person name="Jenkins J."/>
            <person name="Shu S."/>
            <person name="Leebens-Mack J."/>
            <person name="Grimwood J."/>
            <person name="Schmutz J."/>
            <person name="Soltis P."/>
            <person name="Soltis D."/>
            <person name="Chen Z.-H."/>
        </authorList>
    </citation>
    <scope>NUCLEOTIDE SEQUENCE</scope>
    <source>
        <strain evidence="5">Whitten #5841</strain>
        <tissue evidence="5">Leaf</tissue>
    </source>
</reference>
<dbReference type="OrthoDB" id="67700at2759"/>
<evidence type="ECO:0000313" key="5">
    <source>
        <dbReference type="EMBL" id="KAH7430633.1"/>
    </source>
</evidence>
<dbReference type="GO" id="GO:0006952">
    <property type="term" value="P:defense response"/>
    <property type="evidence" value="ECO:0007669"/>
    <property type="project" value="UniProtKB-KW"/>
</dbReference>
<evidence type="ECO:0000256" key="1">
    <source>
        <dbReference type="ARBA" id="ARBA00022528"/>
    </source>
</evidence>
<dbReference type="Gene3D" id="3.40.50.10140">
    <property type="entry name" value="Toll/interleukin-1 receptor homology (TIR) domain"/>
    <property type="match status" value="2"/>
</dbReference>
<dbReference type="Pfam" id="PF23282">
    <property type="entry name" value="WHD_ROQ1"/>
    <property type="match status" value="1"/>
</dbReference>
<keyword evidence="2" id="KW-0433">Leucine-rich repeat</keyword>
<feature type="domain" description="TIR" evidence="4">
    <location>
        <begin position="3"/>
        <end position="136"/>
    </location>
</feature>
<dbReference type="SUPFAM" id="SSF52200">
    <property type="entry name" value="Toll/Interleukin receptor TIR domain"/>
    <property type="match status" value="2"/>
</dbReference>
<dbReference type="EMBL" id="CM035413">
    <property type="protein sequence ID" value="KAH7430632.1"/>
    <property type="molecule type" value="Genomic_DNA"/>
</dbReference>
<dbReference type="PROSITE" id="PS50104">
    <property type="entry name" value="TIR"/>
    <property type="match status" value="2"/>
</dbReference>
<comment type="caution">
    <text evidence="5">The sequence shown here is derived from an EMBL/GenBank/DDBJ whole genome shotgun (WGS) entry which is preliminary data.</text>
</comment>
<dbReference type="InterPro" id="IPR042197">
    <property type="entry name" value="Apaf_helical"/>
</dbReference>
<dbReference type="InterPro" id="IPR036390">
    <property type="entry name" value="WH_DNA-bd_sf"/>
</dbReference>
<dbReference type="InterPro" id="IPR000157">
    <property type="entry name" value="TIR_dom"/>
</dbReference>
<dbReference type="InterPro" id="IPR044974">
    <property type="entry name" value="Disease_R_plants"/>
</dbReference>
<dbReference type="InterPro" id="IPR032675">
    <property type="entry name" value="LRR_dom_sf"/>
</dbReference>
<sequence>MSRKYDVFLCHRGPDTKRNIVSVLYGILRTKGIQCFVDYQMEEGDHITNEIIQAIKGSRVHIIILSPQFLGSRYCVEEVFEIIEAHKADVTYHQRRLGITVFYDVQRTPQINETQFDLSKQSRSLKDKWEVWLEALERISDFKYFKYDSKTTFQWETLQEIVAEVLTFLNVHNIRSNDCTNIRISRQRGLHDVFICHCVQNTQHNVVSVLRGMLHSRGIGCFVVGYAGESEYVSEVEKLIENSKVHVIFLSPEFTGSKQCLDEVVQIMRKYSSSSTPDTFLKSNIIPIFYDVEPTVIRYQQEGSASDLRNAQEITQQEREDWSRALQCLCQLKGALYNTSTTFQWETLYDICKRVEYLVMDVASRNDDIVSKTLYKEKISQVSRILRSQKAQEVSLIGVYGRTKSQFADVLVQAFRSHFEAVYPVYNVLEKVRDPRGLSNLVKKVRKFLVQRSEWDESCWQLLESKKCLVVIDDLGNNIEQIRKFLQEVQKNLKNGSLLVMASEFRHMLEDFRLDEFIDLSLDDRRGIVNICYGERTDILQQFLNHLEETFYMLGLDVRLLDKVDVESNSARLQDAAVLLCILSENFRISDFQSIFSNAPIPLKTIYVSYGSYPMDESTSNTNFNLEVNFDKSELDKWEFRSMINKVVQSLNGHEKIMEATDFPVGLAQRVKEIERLILEEIETSSERSVRCFGFVGMGGVGKTTLAMSVYNKLHRKFEKSCFNLNTSATVANDSLGLVAVQKNILANLLDRYNDEQVHDEVHGKALLSSRLMGISALIVLDDVDESQQMHALYDPLRSSLGPNSVVIITSRNKRILEWTAKVKIFDVTVLDKEMSERLFYWHAFMKPTPPPELEEIAGSVIGACEGLPLSLKVMGSHLYQKTDLTYWKESLLRLERSENKISEVLKISYDGLGSDAKEAFLDICCFLIGEEEGMASMILEACYGIGLSLLAELSGRCLISANADDDGKGRRIRMHDQIRDMGRDIIRKSIRNRAWDKETANNILQDKKARSSLRGLSITSHIRFPKGASHCIWLPELRILVVEEEEGKTHEKGLCPRDFFKNVDCGRLRWLRWRSAPFKKLPLGCLSTHIRLLDLSGGSEIRELPMDMLTNLRALDVSGCRKLKGLRPSIGRLTNLTYLNLSERDDITFLPQEMTRLSCLQQLIMNHCTSLKVLSFLPTSLQTLEFKMRSDKPEEEARLQSVNGPLPNLRKLILTHCPRLQRLHLEATSLRHLDLSGCGGVKELDFEGFSSLEHLNLDLCSSLTTLDFLPSTLHTMSLSMDVNQCGSLQSVNVQDSLPSLQELIIRWCPKLEIIQLDALSMKRLFLEGCSGLKELD</sequence>
<dbReference type="PANTHER" id="PTHR11017">
    <property type="entry name" value="LEUCINE-RICH REPEAT-CONTAINING PROTEIN"/>
    <property type="match status" value="1"/>
</dbReference>
<keyword evidence="3" id="KW-0611">Plant defense</keyword>
<evidence type="ECO:0000313" key="6">
    <source>
        <dbReference type="Proteomes" id="UP000825935"/>
    </source>
</evidence>
<dbReference type="Pfam" id="PF01582">
    <property type="entry name" value="TIR"/>
    <property type="match status" value="2"/>
</dbReference>
<dbReference type="EMBL" id="CM035413">
    <property type="protein sequence ID" value="KAH7430633.1"/>
    <property type="molecule type" value="Genomic_DNA"/>
</dbReference>
<dbReference type="Proteomes" id="UP000825935">
    <property type="component" value="Chromosome 8"/>
</dbReference>
<evidence type="ECO:0000256" key="3">
    <source>
        <dbReference type="ARBA" id="ARBA00022821"/>
    </source>
</evidence>
<gene>
    <name evidence="5" type="ORF">KP509_08G007500</name>
</gene>
<dbReference type="SUPFAM" id="SSF52540">
    <property type="entry name" value="P-loop containing nucleoside triphosphate hydrolases"/>
    <property type="match status" value="2"/>
</dbReference>
<dbReference type="InterPro" id="IPR058192">
    <property type="entry name" value="WHD_ROQ1-like"/>
</dbReference>
<dbReference type="Pfam" id="PF00931">
    <property type="entry name" value="NB-ARC"/>
    <property type="match status" value="1"/>
</dbReference>
<keyword evidence="1" id="KW-0934">Plastid</keyword>
<dbReference type="Gene3D" id="1.10.8.430">
    <property type="entry name" value="Helical domain of apoptotic protease-activating factors"/>
    <property type="match status" value="1"/>
</dbReference>
<dbReference type="SUPFAM" id="SSF52058">
    <property type="entry name" value="L domain-like"/>
    <property type="match status" value="1"/>
</dbReference>
<dbReference type="GO" id="GO:0007165">
    <property type="term" value="P:signal transduction"/>
    <property type="evidence" value="ECO:0007669"/>
    <property type="project" value="InterPro"/>
</dbReference>
<evidence type="ECO:0000256" key="2">
    <source>
        <dbReference type="ARBA" id="ARBA00022614"/>
    </source>
</evidence>
<keyword evidence="6" id="KW-1185">Reference proteome</keyword>
<protein>
    <recommendedName>
        <fullName evidence="4">TIR domain-containing protein</fullName>
    </recommendedName>
</protein>
<dbReference type="GO" id="GO:0043531">
    <property type="term" value="F:ADP binding"/>
    <property type="evidence" value="ECO:0007669"/>
    <property type="project" value="InterPro"/>
</dbReference>
<dbReference type="InterPro" id="IPR035897">
    <property type="entry name" value="Toll_tir_struct_dom_sf"/>
</dbReference>
<evidence type="ECO:0000259" key="4">
    <source>
        <dbReference type="PROSITE" id="PS50104"/>
    </source>
</evidence>
<dbReference type="PANTHER" id="PTHR11017:SF385">
    <property type="entry name" value="DISEASE RESISTANCE PROTEIN (TIR-NBS-LRR CLASS)-RELATED"/>
    <property type="match status" value="1"/>
</dbReference>
<dbReference type="Gene3D" id="3.40.50.300">
    <property type="entry name" value="P-loop containing nucleotide triphosphate hydrolases"/>
    <property type="match status" value="2"/>
</dbReference>
<name>A0A8T2UA26_CERRI</name>
<dbReference type="Gene3D" id="3.80.10.10">
    <property type="entry name" value="Ribonuclease Inhibitor"/>
    <property type="match status" value="2"/>
</dbReference>
<dbReference type="InterPro" id="IPR027417">
    <property type="entry name" value="P-loop_NTPase"/>
</dbReference>
<dbReference type="SMART" id="SM00255">
    <property type="entry name" value="TIR"/>
    <property type="match status" value="2"/>
</dbReference>
<accession>A0A8T2UA26</accession>
<feature type="domain" description="TIR" evidence="4">
    <location>
        <begin position="189"/>
        <end position="329"/>
    </location>
</feature>
<proteinExistence type="predicted"/>